<organism evidence="2 3">
    <name type="scientific">Phlebiopsis gigantea (strain 11061_1 CR5-6)</name>
    <name type="common">White-rot fungus</name>
    <name type="synonym">Peniophora gigantea</name>
    <dbReference type="NCBI Taxonomy" id="745531"/>
    <lineage>
        <taxon>Eukaryota</taxon>
        <taxon>Fungi</taxon>
        <taxon>Dikarya</taxon>
        <taxon>Basidiomycota</taxon>
        <taxon>Agaricomycotina</taxon>
        <taxon>Agaricomycetes</taxon>
        <taxon>Polyporales</taxon>
        <taxon>Phanerochaetaceae</taxon>
        <taxon>Phlebiopsis</taxon>
    </lineage>
</organism>
<evidence type="ECO:0000313" key="2">
    <source>
        <dbReference type="EMBL" id="KIP09742.1"/>
    </source>
</evidence>
<proteinExistence type="predicted"/>
<dbReference type="AlphaFoldDB" id="A0A0C3SB46"/>
<accession>A0A0C3SB46</accession>
<feature type="region of interest" description="Disordered" evidence="1">
    <location>
        <begin position="367"/>
        <end position="397"/>
    </location>
</feature>
<dbReference type="HOGENOM" id="CLU_019697_0_0_1"/>
<evidence type="ECO:0000313" key="3">
    <source>
        <dbReference type="Proteomes" id="UP000053257"/>
    </source>
</evidence>
<feature type="compositionally biased region" description="Basic residues" evidence="1">
    <location>
        <begin position="523"/>
        <end position="538"/>
    </location>
</feature>
<feature type="compositionally biased region" description="Low complexity" evidence="1">
    <location>
        <begin position="145"/>
        <end position="160"/>
    </location>
</feature>
<dbReference type="OrthoDB" id="2940229at2759"/>
<feature type="region of interest" description="Disordered" evidence="1">
    <location>
        <begin position="512"/>
        <end position="546"/>
    </location>
</feature>
<feature type="region of interest" description="Disordered" evidence="1">
    <location>
        <begin position="143"/>
        <end position="172"/>
    </location>
</feature>
<dbReference type="STRING" id="745531.A0A0C3SB46"/>
<keyword evidence="3" id="KW-1185">Reference proteome</keyword>
<evidence type="ECO:0000256" key="1">
    <source>
        <dbReference type="SAM" id="MobiDB-lite"/>
    </source>
</evidence>
<dbReference type="Proteomes" id="UP000053257">
    <property type="component" value="Unassembled WGS sequence"/>
</dbReference>
<feature type="compositionally biased region" description="Acidic residues" evidence="1">
    <location>
        <begin position="487"/>
        <end position="497"/>
    </location>
</feature>
<protein>
    <submittedName>
        <fullName evidence="2">Uncharacterized protein</fullName>
    </submittedName>
</protein>
<feature type="compositionally biased region" description="Basic and acidic residues" evidence="1">
    <location>
        <begin position="476"/>
        <end position="486"/>
    </location>
</feature>
<gene>
    <name evidence="2" type="ORF">PHLGIDRAFT_301211</name>
</gene>
<name>A0A0C3SB46_PHLG1</name>
<dbReference type="EMBL" id="KN840462">
    <property type="protein sequence ID" value="KIP09742.1"/>
    <property type="molecule type" value="Genomic_DNA"/>
</dbReference>
<reference evidence="2 3" key="1">
    <citation type="journal article" date="2014" name="PLoS Genet.">
        <title>Analysis of the Phlebiopsis gigantea genome, transcriptome and secretome provides insight into its pioneer colonization strategies of wood.</title>
        <authorList>
            <person name="Hori C."/>
            <person name="Ishida T."/>
            <person name="Igarashi K."/>
            <person name="Samejima M."/>
            <person name="Suzuki H."/>
            <person name="Master E."/>
            <person name="Ferreira P."/>
            <person name="Ruiz-Duenas F.J."/>
            <person name="Held B."/>
            <person name="Canessa P."/>
            <person name="Larrondo L.F."/>
            <person name="Schmoll M."/>
            <person name="Druzhinina I.S."/>
            <person name="Kubicek C.P."/>
            <person name="Gaskell J.A."/>
            <person name="Kersten P."/>
            <person name="St John F."/>
            <person name="Glasner J."/>
            <person name="Sabat G."/>
            <person name="Splinter BonDurant S."/>
            <person name="Syed K."/>
            <person name="Yadav J."/>
            <person name="Mgbeahuruike A.C."/>
            <person name="Kovalchuk A."/>
            <person name="Asiegbu F.O."/>
            <person name="Lackner G."/>
            <person name="Hoffmeister D."/>
            <person name="Rencoret J."/>
            <person name="Gutierrez A."/>
            <person name="Sun H."/>
            <person name="Lindquist E."/>
            <person name="Barry K."/>
            <person name="Riley R."/>
            <person name="Grigoriev I.V."/>
            <person name="Henrissat B."/>
            <person name="Kues U."/>
            <person name="Berka R.M."/>
            <person name="Martinez A.T."/>
            <person name="Covert S.F."/>
            <person name="Blanchette R.A."/>
            <person name="Cullen D."/>
        </authorList>
    </citation>
    <scope>NUCLEOTIDE SEQUENCE [LARGE SCALE GENOMIC DNA]</scope>
    <source>
        <strain evidence="2 3">11061_1 CR5-6</strain>
    </source>
</reference>
<feature type="region of interest" description="Disordered" evidence="1">
    <location>
        <begin position="472"/>
        <end position="497"/>
    </location>
</feature>
<sequence length="565" mass="62761">MAKRTRAIFDCSSPCPLSPPAKRLAQSSPIRPRASSLSSTPFAYAVRTPLSVPQDSPTNPFGLKRSLAALELPRPTGFGKHICLRLQLVDSRLNRTLSARRRDKDGGVFRVVQVPLNYTFRHLHKLILFLFASDISDFHSKLPSGRRTSLRSASTSTAQAKGKARADRSGPASQWGGHFFEVLKPAAVHTNATKPGVIKAGATVRTKLSSVRERRLFRDLLDPDNSAGSSSVLPKTLEDEDVEKEDWRWEAEDDLTLEQLWYRGPTLDRGVIYRHQPDMSVHITVNTLPVPSRKGRGNTPTVFLAQGSAGALVRLAHTVPTEDGGEAVFPLPHLDPELLHPVSKAHIDHWNRPDAFVKFLRREGERERALQRAPPSPLAMSPERVPVTRPRDSSEAFTIVPSSDPVFPVTEPESEVSDVSTYSAYSDGAIFPFALSAITPYPSHPLHRKRMQRAERRMARLTKSGLVDMVSTDEEDAKKGKEKSTCEEEADEDEPLDEVFAEEAKENVAVPAKKITTYGKRAPMARRGKGRGSTRSRRPPVMDIIEWTPASDDVQYSREWGSVEV</sequence>